<evidence type="ECO:0000313" key="1">
    <source>
        <dbReference type="EMBL" id="CAG7827264.1"/>
    </source>
</evidence>
<sequence length="186" mass="20895">MAEVQFREMEAQEGRKMPAWQLAYGVDEGGEFYLPGAIAGNEEKVMMMASFDGISVVTYKGHLYVPLTWAKKEFPDAQEVWTAFEKRMQDLKARRRVTPAVRNEVAEDCLHMTTPIACVRFRSRGKIETNATAIPEYGSLCGKAYQFQVVGFSFFRVLHQERGKPCAIDGADRNTKAAISQSIAQS</sequence>
<proteinExistence type="predicted"/>
<gene>
    <name evidence="1" type="ORF">AFUS01_LOCUS37259</name>
</gene>
<organism evidence="1 2">
    <name type="scientific">Allacma fusca</name>
    <dbReference type="NCBI Taxonomy" id="39272"/>
    <lineage>
        <taxon>Eukaryota</taxon>
        <taxon>Metazoa</taxon>
        <taxon>Ecdysozoa</taxon>
        <taxon>Arthropoda</taxon>
        <taxon>Hexapoda</taxon>
        <taxon>Collembola</taxon>
        <taxon>Symphypleona</taxon>
        <taxon>Sminthuridae</taxon>
        <taxon>Allacma</taxon>
    </lineage>
</organism>
<name>A0A8J2PKW3_9HEXA</name>
<dbReference type="Proteomes" id="UP000708208">
    <property type="component" value="Unassembled WGS sequence"/>
</dbReference>
<accession>A0A8J2PKW3</accession>
<dbReference type="AlphaFoldDB" id="A0A8J2PKW3"/>
<comment type="caution">
    <text evidence="1">The sequence shown here is derived from an EMBL/GenBank/DDBJ whole genome shotgun (WGS) entry which is preliminary data.</text>
</comment>
<dbReference type="EMBL" id="CAJVCH010542823">
    <property type="protein sequence ID" value="CAG7827264.1"/>
    <property type="molecule type" value="Genomic_DNA"/>
</dbReference>
<protein>
    <submittedName>
        <fullName evidence="1">Uncharacterized protein</fullName>
    </submittedName>
</protein>
<keyword evidence="2" id="KW-1185">Reference proteome</keyword>
<reference evidence="1" key="1">
    <citation type="submission" date="2021-06" db="EMBL/GenBank/DDBJ databases">
        <authorList>
            <person name="Hodson N. C."/>
            <person name="Mongue J. A."/>
            <person name="Jaron S. K."/>
        </authorList>
    </citation>
    <scope>NUCLEOTIDE SEQUENCE</scope>
</reference>
<evidence type="ECO:0000313" key="2">
    <source>
        <dbReference type="Proteomes" id="UP000708208"/>
    </source>
</evidence>